<evidence type="ECO:0000313" key="2">
    <source>
        <dbReference type="Proteomes" id="UP000033854"/>
    </source>
</evidence>
<comment type="caution">
    <text evidence="1">The sequence shown here is derived from an EMBL/GenBank/DDBJ whole genome shotgun (WGS) entry which is preliminary data.</text>
</comment>
<accession>A0A0G0Z240</accession>
<dbReference type="Proteomes" id="UP000033854">
    <property type="component" value="Unassembled WGS sequence"/>
</dbReference>
<dbReference type="EMBL" id="LCDA01000005">
    <property type="protein sequence ID" value="KKS42829.1"/>
    <property type="molecule type" value="Genomic_DNA"/>
</dbReference>
<organism evidence="1 2">
    <name type="scientific">Candidatus Collierbacteria bacterium GW2011_GWA2_42_17</name>
    <dbReference type="NCBI Taxonomy" id="1618378"/>
    <lineage>
        <taxon>Bacteria</taxon>
        <taxon>Candidatus Collieribacteriota</taxon>
    </lineage>
</organism>
<evidence type="ECO:0000313" key="1">
    <source>
        <dbReference type="EMBL" id="KKS42829.1"/>
    </source>
</evidence>
<gene>
    <name evidence="1" type="ORF">UV06_C0005G0023</name>
</gene>
<proteinExistence type="predicted"/>
<name>A0A0G0Z240_9BACT</name>
<dbReference type="AlphaFoldDB" id="A0A0G0Z240"/>
<protein>
    <submittedName>
        <fullName evidence="1">Uncharacterized protein</fullName>
    </submittedName>
</protein>
<reference evidence="1 2" key="1">
    <citation type="journal article" date="2015" name="Nature">
        <title>rRNA introns, odd ribosomes, and small enigmatic genomes across a large radiation of phyla.</title>
        <authorList>
            <person name="Brown C.T."/>
            <person name="Hug L.A."/>
            <person name="Thomas B.C."/>
            <person name="Sharon I."/>
            <person name="Castelle C.J."/>
            <person name="Singh A."/>
            <person name="Wilkins M.J."/>
            <person name="Williams K.H."/>
            <person name="Banfield J.F."/>
        </authorList>
    </citation>
    <scope>NUCLEOTIDE SEQUENCE [LARGE SCALE GENOMIC DNA]</scope>
</reference>
<sequence length="81" mass="9690">MKNEREIIRARTLTEEREKACAACNLLQQAQHEVRLQLKQAMIDQDAEKITSLRLQLKKNRRGYTGLRHLNKVLFRLRQYI</sequence>